<feature type="transmembrane region" description="Helical" evidence="1">
    <location>
        <begin position="82"/>
        <end position="101"/>
    </location>
</feature>
<dbReference type="Gene3D" id="2.20.28.30">
    <property type="entry name" value="RNA polymerase ii, chain L"/>
    <property type="match status" value="1"/>
</dbReference>
<accession>A0A1I6IL53</accession>
<evidence type="ECO:0000256" key="1">
    <source>
        <dbReference type="SAM" id="Phobius"/>
    </source>
</evidence>
<gene>
    <name evidence="2" type="ORF">SAMN02910262_00504</name>
</gene>
<evidence type="ECO:0000313" key="2">
    <source>
        <dbReference type="EMBL" id="SFR67448.1"/>
    </source>
</evidence>
<protein>
    <recommendedName>
        <fullName evidence="4">Zinc-ribbon domain-containing protein</fullName>
    </recommendedName>
</protein>
<evidence type="ECO:0000313" key="3">
    <source>
        <dbReference type="Proteomes" id="UP000214760"/>
    </source>
</evidence>
<proteinExistence type="predicted"/>
<dbReference type="Proteomes" id="UP000214760">
    <property type="component" value="Unassembled WGS sequence"/>
</dbReference>
<keyword evidence="1" id="KW-0812">Transmembrane</keyword>
<dbReference type="AlphaFoldDB" id="A0A1I6IL53"/>
<organism evidence="2 3">
    <name type="scientific">[Clostridium] aminophilum</name>
    <dbReference type="NCBI Taxonomy" id="1526"/>
    <lineage>
        <taxon>Bacteria</taxon>
        <taxon>Bacillati</taxon>
        <taxon>Bacillota</taxon>
        <taxon>Clostridia</taxon>
        <taxon>Lachnospirales</taxon>
        <taxon>Lachnospiraceae</taxon>
    </lineage>
</organism>
<reference evidence="2 3" key="1">
    <citation type="submission" date="2016-10" db="EMBL/GenBank/DDBJ databases">
        <authorList>
            <person name="de Groot N.N."/>
        </authorList>
    </citation>
    <scope>NUCLEOTIDE SEQUENCE [LARGE SCALE GENOMIC DNA]</scope>
    <source>
        <strain evidence="2 3">F</strain>
    </source>
</reference>
<name>A0A1I6IL53_9FIRM</name>
<dbReference type="RefSeq" id="WP_031471475.1">
    <property type="nucleotide sequence ID" value="NZ_FOZC01000002.1"/>
</dbReference>
<feature type="transmembrane region" description="Helical" evidence="1">
    <location>
        <begin position="107"/>
        <end position="124"/>
    </location>
</feature>
<keyword evidence="1" id="KW-1133">Transmembrane helix</keyword>
<keyword evidence="1" id="KW-0472">Membrane</keyword>
<dbReference type="EMBL" id="FOZC01000002">
    <property type="protein sequence ID" value="SFR67448.1"/>
    <property type="molecule type" value="Genomic_DNA"/>
</dbReference>
<sequence length="216" mass="24889">MAVEFISVKCPSCGADLSVEHGRGITYCNYCGTKILIQNDREHVYRSIDEARIKEVESEQLLRLRELEIEEKDKERERKTRYVAFGIAFAFLLGGAFIAIFNETAGMFGILIAMMIAAYTIPFSQKKKRRILSNDHQVQISDKMSRWQDKNYNTISMLFRTAGFVNVTEVPLHDLNMFNQMKNGQIEEVMINGEDDFDEGDIFSKDAKVMITYHCK</sequence>
<evidence type="ECO:0008006" key="4">
    <source>
        <dbReference type="Google" id="ProtNLM"/>
    </source>
</evidence>